<dbReference type="Proteomes" id="UP000677228">
    <property type="component" value="Unassembled WGS sequence"/>
</dbReference>
<comment type="caution">
    <text evidence="2">The sequence shown here is derived from an EMBL/GenBank/DDBJ whole genome shotgun (WGS) entry which is preliminary data.</text>
</comment>
<proteinExistence type="predicted"/>
<organism evidence="2 3">
    <name type="scientific">Didymodactylos carnosus</name>
    <dbReference type="NCBI Taxonomy" id="1234261"/>
    <lineage>
        <taxon>Eukaryota</taxon>
        <taxon>Metazoa</taxon>
        <taxon>Spiralia</taxon>
        <taxon>Gnathifera</taxon>
        <taxon>Rotifera</taxon>
        <taxon>Eurotatoria</taxon>
        <taxon>Bdelloidea</taxon>
        <taxon>Philodinida</taxon>
        <taxon>Philodinidae</taxon>
        <taxon>Didymodactylos</taxon>
    </lineage>
</organism>
<accession>A0A8S2GHB9</accession>
<reference evidence="2" key="1">
    <citation type="submission" date="2021-02" db="EMBL/GenBank/DDBJ databases">
        <authorList>
            <person name="Nowell W R."/>
        </authorList>
    </citation>
    <scope>NUCLEOTIDE SEQUENCE</scope>
</reference>
<dbReference type="PANTHER" id="PTHR47079:SF1">
    <property type="entry name" value="REGULATOR OF G-PROTEIN SIGNALING PROTEIN-LIKE"/>
    <property type="match status" value="1"/>
</dbReference>
<gene>
    <name evidence="1" type="ORF">OVA965_LOCUS765</name>
    <name evidence="2" type="ORF">TMI583_LOCUS765</name>
</gene>
<dbReference type="Proteomes" id="UP000682733">
    <property type="component" value="Unassembled WGS sequence"/>
</dbReference>
<evidence type="ECO:0000313" key="3">
    <source>
        <dbReference type="Proteomes" id="UP000682733"/>
    </source>
</evidence>
<evidence type="ECO:0000313" key="1">
    <source>
        <dbReference type="EMBL" id="CAF0730508.1"/>
    </source>
</evidence>
<dbReference type="PANTHER" id="PTHR47079">
    <property type="entry name" value="REGULATOR OF G-PROTEIN SIGNALING PROTEIN-LIKE"/>
    <property type="match status" value="1"/>
</dbReference>
<dbReference type="InterPro" id="IPR053282">
    <property type="entry name" value="RGS_domain-containing"/>
</dbReference>
<dbReference type="EMBL" id="CAJOBA010000117">
    <property type="protein sequence ID" value="CAF3505698.1"/>
    <property type="molecule type" value="Genomic_DNA"/>
</dbReference>
<sequence>MANNAVLWKWAKNMSGDKKNWKWFDNTSKQLREILADQNLLKNNVLEQYPLFIADTANILEEYSNMLLDKSVKELTATSYPQQIEQQERDLFLSDERFRTLNDQVRGLSKAEIREDGMLQQKQTPMGKTRIDASLRELEITEVKRGRPHATSDTEITEARKHTKSIDSGSKMLHKLQMVQKSQTYDRICFSLFADTENLLDDILKQPLTVDYFNVYLSLPIFGQRALYQQLTKKWEFDPPFISLVQTSQQLLSKALEWLTDLRLSPYVLTDLYTESLLGLLLMKSDNIFKSHSTKQVSDTEVTFKTKLFSDSIVSESDALKNVQSSLLRNVSDMRRFHEFLKKTDGIKYWNFFMDSLRVLRTRYDDIDRMNISFINFIHQYYPRRREFCSIVVEKKHNFMPNSDTPDDVWFEMAVNASNVLRTYWLPRHSQHVQKQTLTPIHRSMHFNSMETKLANIETPMKTSELVKAKSRLMTSIVSNNTCSPLNKTKLPKIIHNQIGYISYNPRQYLNAHRSIPLTFEHMNAIAVEEKTDAAHDCNILLKDEILTDNKIGSIENYTLKNIELLYRCMTTDSMAAWPFYLFIQQTLPNNSNVLSCIRFISDAENYMAKQNQQRLGVQLIHRFLDETSLYYLPMEVFDNDNDRRQNLISEIKLYDNKHAALWQTLLKITRVDDSEILEDLKLILPNVNFDTLNEEVLVHFNSVQTNQIAHKVLEACDAELQLTVKVEQYNTIEKQVNTDETCDLKVTGKTVLLKGKSDEFKSLCSIFNWDDYVTKFEQFNEIHQASFTDNPLEHLSKVQSVTNAGLNEFHNLAKSKTQWKNVDKFVEHVMKSASDQIYPNGNHIEQLIAHIINESVNEFENHSGSLVLNRPKYNKTPTFDVQTEPIVDFGVIDDDIAMHQKTQKLDNFRVKFDDYEFPPSSPTEYNFSGDTSDIKRSNNQNSIGRIESTMDNSNIIRLESDVLATIFQDEKNKDKIVEQKDNKALERILAIDLEPGIRSSYILKESTLAREEETFDIHQFLSDSRATTEHSNDSLSMKLDDKTEYYFIKNKTKPRSSEIERYHNVLSNDIHVNIEKKSFIYETKTSETSVPCLSDEYLLSDEQRWTHWLIDSERSSTISDKFYKYLKANQLQSVNYFSVHEQYHVTPLLFGRIGSMIVNDVGIGCVKLNVKNTNLFLSLTTMQQTYDQLKLILDRDHLIKVYVGKSIEFLNGKVTAYTIVPTTNTLCLSFKSLYMPKRQLEQSKSTCYDLNVKQLYEEDIGIKHDPIVDVCFSDMKNDNKLVGYVKNGRQDKSNDANFAFVKKGPTYLGEQERNELLDFIDAEIQSSKWPVKEYIGIKGHRAWRALKLAADISDWGK</sequence>
<dbReference type="EMBL" id="CAJNOK010000117">
    <property type="protein sequence ID" value="CAF0730508.1"/>
    <property type="molecule type" value="Genomic_DNA"/>
</dbReference>
<evidence type="ECO:0000313" key="2">
    <source>
        <dbReference type="EMBL" id="CAF3505698.1"/>
    </source>
</evidence>
<name>A0A8S2GHB9_9BILA</name>
<protein>
    <submittedName>
        <fullName evidence="2">Uncharacterized protein</fullName>
    </submittedName>
</protein>